<reference evidence="1 2" key="1">
    <citation type="submission" date="2018-09" db="EMBL/GenBank/DDBJ databases">
        <title>Genomic investigation of the strawberry pathogen Phytophthora fragariae indicates pathogenicity is determined by transcriptional variation in three key races.</title>
        <authorList>
            <person name="Adams T.M."/>
            <person name="Armitage A.D."/>
            <person name="Sobczyk M.K."/>
            <person name="Bates H.J."/>
            <person name="Dunwell J.M."/>
            <person name="Nellist C.F."/>
            <person name="Harrison R.J."/>
        </authorList>
    </citation>
    <scope>NUCLEOTIDE SEQUENCE [LARGE SCALE GENOMIC DNA]</scope>
    <source>
        <strain evidence="1 2">SCRP324</strain>
    </source>
</reference>
<evidence type="ECO:0000313" key="1">
    <source>
        <dbReference type="EMBL" id="KAE9018048.1"/>
    </source>
</evidence>
<sequence length="60" mass="6864">MEAARAELPRWACLHTQFHEDADVDGSASDLSKKRCQIMPPSWRHAYSCFELSLGHYAEL</sequence>
<organism evidence="1 2">
    <name type="scientific">Phytophthora rubi</name>
    <dbReference type="NCBI Taxonomy" id="129364"/>
    <lineage>
        <taxon>Eukaryota</taxon>
        <taxon>Sar</taxon>
        <taxon>Stramenopiles</taxon>
        <taxon>Oomycota</taxon>
        <taxon>Peronosporomycetes</taxon>
        <taxon>Peronosporales</taxon>
        <taxon>Peronosporaceae</taxon>
        <taxon>Phytophthora</taxon>
    </lineage>
</organism>
<gene>
    <name evidence="1" type="ORF">PR002_g13213</name>
</gene>
<protein>
    <submittedName>
        <fullName evidence="1">Uncharacterized protein</fullName>
    </submittedName>
</protein>
<dbReference type="EMBL" id="QXFU01000864">
    <property type="protein sequence ID" value="KAE9018048.1"/>
    <property type="molecule type" value="Genomic_DNA"/>
</dbReference>
<accession>A0A6A3LJ26</accession>
<proteinExistence type="predicted"/>
<name>A0A6A3LJ26_9STRA</name>
<dbReference type="Proteomes" id="UP000435112">
    <property type="component" value="Unassembled WGS sequence"/>
</dbReference>
<comment type="caution">
    <text evidence="1">The sequence shown here is derived from an EMBL/GenBank/DDBJ whole genome shotgun (WGS) entry which is preliminary data.</text>
</comment>
<dbReference type="AlphaFoldDB" id="A0A6A3LJ26"/>
<evidence type="ECO:0000313" key="2">
    <source>
        <dbReference type="Proteomes" id="UP000435112"/>
    </source>
</evidence>